<sequence length="201" mass="21772">MPHLKVATFKRLLRFVGRLSMRIIQKIRIIKYILLSDVTVVESIANVRQPILMTGNGKIKLGRCSLGFWPSPFYLSGYIHMDARESSAVIEIESGVRINNNAVLIAERTTIFIGENTLIGPEFSAADSDFHDLHPARRVAGTHECKPIKIGRNVFIGSRVMVLKGVTIGDDAVIAAGAVVASDIPARAVAGGVPAKVISTL</sequence>
<dbReference type="AlphaFoldDB" id="A0A2Z6GA27"/>
<evidence type="ECO:0000256" key="3">
    <source>
        <dbReference type="ARBA" id="ARBA00022737"/>
    </source>
</evidence>
<dbReference type="InterPro" id="IPR051159">
    <property type="entry name" value="Hexapeptide_acetyltransf"/>
</dbReference>
<dbReference type="InterPro" id="IPR001451">
    <property type="entry name" value="Hexapep"/>
</dbReference>
<dbReference type="EMBL" id="AP018738">
    <property type="protein sequence ID" value="BBE50254.1"/>
    <property type="molecule type" value="Genomic_DNA"/>
</dbReference>
<keyword evidence="6" id="KW-1185">Reference proteome</keyword>
<evidence type="ECO:0000313" key="5">
    <source>
        <dbReference type="EMBL" id="BBE50254.1"/>
    </source>
</evidence>
<dbReference type="SUPFAM" id="SSF51161">
    <property type="entry name" value="Trimeric LpxA-like enzymes"/>
    <property type="match status" value="1"/>
</dbReference>
<dbReference type="RefSeq" id="WP_062625343.1">
    <property type="nucleotide sequence ID" value="NZ_AP018738.1"/>
</dbReference>
<dbReference type="InterPro" id="IPR018357">
    <property type="entry name" value="Hexapep_transf_CS"/>
</dbReference>
<accession>A0A2Z6GA27</accession>
<evidence type="ECO:0000256" key="1">
    <source>
        <dbReference type="ARBA" id="ARBA00007274"/>
    </source>
</evidence>
<proteinExistence type="inferred from homology"/>
<protein>
    <submittedName>
        <fullName evidence="5">Galactoside O-acetyltransferase</fullName>
    </submittedName>
</protein>
<gene>
    <name evidence="5" type="ORF">OYT1_ch0687</name>
</gene>
<organism evidence="5 6">
    <name type="scientific">Ferriphaselus amnicola</name>
    <dbReference type="NCBI Taxonomy" id="1188319"/>
    <lineage>
        <taxon>Bacteria</taxon>
        <taxon>Pseudomonadati</taxon>
        <taxon>Pseudomonadota</taxon>
        <taxon>Betaproteobacteria</taxon>
        <taxon>Nitrosomonadales</taxon>
        <taxon>Gallionellaceae</taxon>
        <taxon>Ferriphaselus</taxon>
    </lineage>
</organism>
<dbReference type="Gene3D" id="2.160.10.10">
    <property type="entry name" value="Hexapeptide repeat proteins"/>
    <property type="match status" value="1"/>
</dbReference>
<keyword evidence="4" id="KW-0012">Acyltransferase</keyword>
<dbReference type="STRING" id="1188319.OYT1_00064"/>
<dbReference type="PROSITE" id="PS00101">
    <property type="entry name" value="HEXAPEP_TRANSFERASES"/>
    <property type="match status" value="1"/>
</dbReference>
<evidence type="ECO:0000256" key="4">
    <source>
        <dbReference type="ARBA" id="ARBA00023315"/>
    </source>
</evidence>
<dbReference type="CDD" id="cd04647">
    <property type="entry name" value="LbH_MAT_like"/>
    <property type="match status" value="1"/>
</dbReference>
<dbReference type="Pfam" id="PF00132">
    <property type="entry name" value="Hexapep"/>
    <property type="match status" value="1"/>
</dbReference>
<evidence type="ECO:0000313" key="6">
    <source>
        <dbReference type="Proteomes" id="UP000033070"/>
    </source>
</evidence>
<dbReference type="Proteomes" id="UP000033070">
    <property type="component" value="Chromosome"/>
</dbReference>
<dbReference type="KEGG" id="fam:OYT1_ch0687"/>
<dbReference type="InterPro" id="IPR011004">
    <property type="entry name" value="Trimer_LpxA-like_sf"/>
</dbReference>
<dbReference type="GO" id="GO:0005829">
    <property type="term" value="C:cytosol"/>
    <property type="evidence" value="ECO:0007669"/>
    <property type="project" value="TreeGrafter"/>
</dbReference>
<keyword evidence="3" id="KW-0677">Repeat</keyword>
<name>A0A2Z6GA27_9PROT</name>
<comment type="similarity">
    <text evidence="1">Belongs to the transferase hexapeptide repeat family.</text>
</comment>
<reference evidence="5 6" key="1">
    <citation type="submission" date="2018-06" db="EMBL/GenBank/DDBJ databases">
        <title>OYT1 Genome Sequencing.</title>
        <authorList>
            <person name="Kato S."/>
            <person name="Itoh T."/>
            <person name="Ohkuma M."/>
        </authorList>
    </citation>
    <scope>NUCLEOTIDE SEQUENCE [LARGE SCALE GENOMIC DNA]</scope>
    <source>
        <strain evidence="5 6">OYT1</strain>
    </source>
</reference>
<dbReference type="GO" id="GO:0008374">
    <property type="term" value="F:O-acyltransferase activity"/>
    <property type="evidence" value="ECO:0007669"/>
    <property type="project" value="TreeGrafter"/>
</dbReference>
<evidence type="ECO:0000256" key="2">
    <source>
        <dbReference type="ARBA" id="ARBA00022679"/>
    </source>
</evidence>
<dbReference type="PANTHER" id="PTHR23416">
    <property type="entry name" value="SIALIC ACID SYNTHASE-RELATED"/>
    <property type="match status" value="1"/>
</dbReference>
<dbReference type="PANTHER" id="PTHR23416:SF23">
    <property type="entry name" value="ACETYLTRANSFERASE C18B11.09C-RELATED"/>
    <property type="match status" value="1"/>
</dbReference>
<keyword evidence="2 5" id="KW-0808">Transferase</keyword>